<dbReference type="PANTHER" id="PTHR33294:SF3">
    <property type="entry name" value="AWPM-19-LIKE FAMILY PROTEIN"/>
    <property type="match status" value="1"/>
</dbReference>
<evidence type="ECO:0000256" key="1">
    <source>
        <dbReference type="SAM" id="Phobius"/>
    </source>
</evidence>
<name>A0AAN7K426_9MYRT</name>
<reference evidence="2 3" key="1">
    <citation type="journal article" date="2023" name="Hortic Res">
        <title>Pangenome of water caltrop reveals structural variations and asymmetric subgenome divergence after allopolyploidization.</title>
        <authorList>
            <person name="Zhang X."/>
            <person name="Chen Y."/>
            <person name="Wang L."/>
            <person name="Yuan Y."/>
            <person name="Fang M."/>
            <person name="Shi L."/>
            <person name="Lu R."/>
            <person name="Comes H.P."/>
            <person name="Ma Y."/>
            <person name="Chen Y."/>
            <person name="Huang G."/>
            <person name="Zhou Y."/>
            <person name="Zheng Z."/>
            <person name="Qiu Y."/>
        </authorList>
    </citation>
    <scope>NUCLEOTIDE SEQUENCE [LARGE SCALE GENOMIC DNA]</scope>
    <source>
        <tissue evidence="2">Roots</tissue>
    </source>
</reference>
<dbReference type="AlphaFoldDB" id="A0AAN7K426"/>
<evidence type="ECO:0000313" key="3">
    <source>
        <dbReference type="Proteomes" id="UP001345219"/>
    </source>
</evidence>
<gene>
    <name evidence="2" type="ORF">SAY87_022338</name>
</gene>
<keyword evidence="1" id="KW-1133">Transmembrane helix</keyword>
<dbReference type="Proteomes" id="UP001345219">
    <property type="component" value="Chromosome 17"/>
</dbReference>
<dbReference type="EMBL" id="JAXIOK010000011">
    <property type="protein sequence ID" value="KAK4759207.1"/>
    <property type="molecule type" value="Genomic_DNA"/>
</dbReference>
<protein>
    <submittedName>
        <fullName evidence="2">Uncharacterized protein</fullName>
    </submittedName>
</protein>
<evidence type="ECO:0000313" key="2">
    <source>
        <dbReference type="EMBL" id="KAK4759207.1"/>
    </source>
</evidence>
<dbReference type="PANTHER" id="PTHR33294">
    <property type="entry name" value="AWPM-19-LIKE FAMILY PROTEIN"/>
    <property type="match status" value="1"/>
</dbReference>
<proteinExistence type="predicted"/>
<feature type="transmembrane region" description="Helical" evidence="1">
    <location>
        <begin position="53"/>
        <end position="77"/>
    </location>
</feature>
<dbReference type="Pfam" id="PF05512">
    <property type="entry name" value="AWPM-19"/>
    <property type="match status" value="1"/>
</dbReference>
<accession>A0AAN7K426</accession>
<keyword evidence="3" id="KW-1185">Reference proteome</keyword>
<keyword evidence="1" id="KW-0472">Membrane</keyword>
<keyword evidence="1" id="KW-0812">Transmembrane</keyword>
<comment type="caution">
    <text evidence="2">The sequence shown here is derived from an EMBL/GenBank/DDBJ whole genome shotgun (WGS) entry which is preliminary data.</text>
</comment>
<feature type="transmembrane region" description="Helical" evidence="1">
    <location>
        <begin position="97"/>
        <end position="119"/>
    </location>
</feature>
<dbReference type="InterPro" id="IPR008390">
    <property type="entry name" value="AWPM-19"/>
</dbReference>
<organism evidence="2 3">
    <name type="scientific">Trapa incisa</name>
    <dbReference type="NCBI Taxonomy" id="236973"/>
    <lineage>
        <taxon>Eukaryota</taxon>
        <taxon>Viridiplantae</taxon>
        <taxon>Streptophyta</taxon>
        <taxon>Embryophyta</taxon>
        <taxon>Tracheophyta</taxon>
        <taxon>Spermatophyta</taxon>
        <taxon>Magnoliopsida</taxon>
        <taxon>eudicotyledons</taxon>
        <taxon>Gunneridae</taxon>
        <taxon>Pentapetalae</taxon>
        <taxon>rosids</taxon>
        <taxon>malvids</taxon>
        <taxon>Myrtales</taxon>
        <taxon>Lythraceae</taxon>
        <taxon>Trapa</taxon>
    </lineage>
</organism>
<feature type="transmembrane region" description="Helical" evidence="1">
    <location>
        <begin position="12"/>
        <end position="32"/>
    </location>
</feature>
<feature type="transmembrane region" description="Helical" evidence="1">
    <location>
        <begin position="131"/>
        <end position="156"/>
    </location>
</feature>
<sequence length="162" mass="17419">MASGAAKSTAFILLILNLFLYFIITVTAAWATKHAIEKTHETAMVLRTPARIFPMYFPMGNMVTGYFVMLALLVGIVGMTTSATGIQDVTRGTPSSFHAAAASSLITFFLSLLAMGFACKEINVSWTDSTLRFLEVITIIVTFLQLFCAGAIHAGVSQIVAV</sequence>